<comment type="similarity">
    <text evidence="1">Belongs to the HdrC family.</text>
</comment>
<dbReference type="Pfam" id="PF13183">
    <property type="entry name" value="Fer4_8"/>
    <property type="match status" value="1"/>
</dbReference>
<proteinExistence type="inferred from homology"/>
<dbReference type="Proteomes" id="UP000321408">
    <property type="component" value="Chromosome"/>
</dbReference>
<keyword evidence="2" id="KW-0004">4Fe-4S</keyword>
<dbReference type="GO" id="GO:0046872">
    <property type="term" value="F:metal ion binding"/>
    <property type="evidence" value="ECO:0007669"/>
    <property type="project" value="UniProtKB-KW"/>
</dbReference>
<dbReference type="Gene3D" id="1.10.1060.10">
    <property type="entry name" value="Alpha-helical ferredoxin"/>
    <property type="match status" value="1"/>
</dbReference>
<dbReference type="GO" id="GO:0051912">
    <property type="term" value="F:CoB--CoM heterodisulfide reductase activity"/>
    <property type="evidence" value="ECO:0007669"/>
    <property type="project" value="UniProtKB-EC"/>
</dbReference>
<keyword evidence="8" id="KW-1185">Reference proteome</keyword>
<gene>
    <name evidence="7" type="ORF">DSAG12_01123</name>
</gene>
<dbReference type="PROSITE" id="PS00198">
    <property type="entry name" value="4FE4S_FER_1"/>
    <property type="match status" value="1"/>
</dbReference>
<dbReference type="EMBL" id="CP042905">
    <property type="protein sequence ID" value="QEE15298.2"/>
    <property type="molecule type" value="Genomic_DNA"/>
</dbReference>
<dbReference type="GO" id="GO:0051539">
    <property type="term" value="F:4 iron, 4 sulfur cluster binding"/>
    <property type="evidence" value="ECO:0007669"/>
    <property type="project" value="UniProtKB-KW"/>
</dbReference>
<dbReference type="PANTHER" id="PTHR43255:SF1">
    <property type="entry name" value="IRON-SULFUR-BINDING OXIDOREDUCTASE FADF-RELATED"/>
    <property type="match status" value="1"/>
</dbReference>
<dbReference type="PROSITE" id="PS51379">
    <property type="entry name" value="4FE4S_FER_2"/>
    <property type="match status" value="2"/>
</dbReference>
<evidence type="ECO:0000256" key="2">
    <source>
        <dbReference type="ARBA" id="ARBA00022485"/>
    </source>
</evidence>
<dbReference type="SUPFAM" id="SSF46548">
    <property type="entry name" value="alpha-helical ferredoxin"/>
    <property type="match status" value="1"/>
</dbReference>
<protein>
    <submittedName>
        <fullName evidence="7">(Fe-S)-binding protein</fullName>
    </submittedName>
</protein>
<dbReference type="Pfam" id="PF02754">
    <property type="entry name" value="CCG"/>
    <property type="match status" value="2"/>
</dbReference>
<reference evidence="7 8" key="1">
    <citation type="journal article" date="2020" name="Nature">
        <title>Isolation of an archaeon at the prokaryote-eukaryote interface.</title>
        <authorList>
            <person name="Imachi H."/>
            <person name="Nobu M.K."/>
            <person name="Nakahara N."/>
            <person name="Morono Y."/>
            <person name="Ogawara M."/>
            <person name="Takaki Y."/>
            <person name="Takano Y."/>
            <person name="Uematsu K."/>
            <person name="Ikuta T."/>
            <person name="Ito M."/>
            <person name="Matsui Y."/>
            <person name="Miyazaki M."/>
            <person name="Murata K."/>
            <person name="Saito Y."/>
            <person name="Sakai S."/>
            <person name="Song C."/>
            <person name="Tasumi E."/>
            <person name="Yamanaka Y."/>
            <person name="Yamaguchi T."/>
            <person name="Kamagata Y."/>
            <person name="Tamaki H."/>
            <person name="Takai K."/>
        </authorList>
    </citation>
    <scope>NUCLEOTIDE SEQUENCE [LARGE SCALE GENOMIC DNA]</scope>
    <source>
        <strain evidence="7 8">MK-D1</strain>
    </source>
</reference>
<reference evidence="7 8" key="2">
    <citation type="journal article" date="2024" name="Int. J. Syst. Evol. Microbiol.">
        <title>Promethearchaeum syntrophicum gen. nov., sp. nov., an anaerobic, obligately syntrophic archaeon, the first isolate of the lineage 'Asgard' archaea, and proposal of the new archaeal phylum Promethearchaeota phyl. nov. and kingdom Promethearchaeati regn. nov.</title>
        <authorList>
            <person name="Imachi H."/>
            <person name="Nobu M.K."/>
            <person name="Kato S."/>
            <person name="Takaki Y."/>
            <person name="Miyazaki M."/>
            <person name="Miyata M."/>
            <person name="Ogawara M."/>
            <person name="Saito Y."/>
            <person name="Sakai S."/>
            <person name="Tahara Y.O."/>
            <person name="Takano Y."/>
            <person name="Tasumi E."/>
            <person name="Uematsu K."/>
            <person name="Yoshimura T."/>
            <person name="Itoh T."/>
            <person name="Ohkuma M."/>
            <person name="Takai K."/>
        </authorList>
    </citation>
    <scope>NUCLEOTIDE SEQUENCE [LARGE SCALE GENOMIC DNA]</scope>
    <source>
        <strain evidence="7 8">MK-D1</strain>
    </source>
</reference>
<keyword evidence="4" id="KW-0560">Oxidoreductase</keyword>
<dbReference type="InterPro" id="IPR017896">
    <property type="entry name" value="4Fe4S_Fe-S-bd"/>
</dbReference>
<dbReference type="KEGG" id="psyt:DSAG12_01123"/>
<dbReference type="PANTHER" id="PTHR43255">
    <property type="entry name" value="IRON-SULFUR-BINDING OXIDOREDUCTASE FADF-RELATED-RELATED"/>
    <property type="match status" value="1"/>
</dbReference>
<keyword evidence="5" id="KW-0408">Iron</keyword>
<dbReference type="InterPro" id="IPR051460">
    <property type="entry name" value="HdrC_iron-sulfur_subunit"/>
</dbReference>
<sequence length="445" mass="50380">MSKEEKQYVKNINTTGPPGSGLFSPQQENLHDPLTLTDDFERCIQCGYCRSVCRVYDITYNEMDYAGGRNRILKSLANKEIKFDKEGIVDSIFRCMLCGNCREVCPVGIDTVAVFQKFRKDAINQGVLPKKLGILDERVAKLRNPYNEPPETRFNWTKGCGAAERALQRGKELLNSIRSGTPTKKYKVGYFVGCTSAFRNTELAIATSKILEALKIEFVFFPEEICCGSVSYRTGLEDHILDLVQHNTEMIRESGVEDVVFSCSGCFSTLSLEYPRLLKEKLGFNLYHIAEYIPKFVNDHNLKIKYGKRTKEDPVLVTYHDPCHLGRYMSIYDPPRELINMIEGVKLVEMKHIKNMSRCCGAGGGVKTLYGELATTVATNRLGESTNCVEELRKDRLKEAEETNAEWMVSSCVFCKNNLYQAANESKSALSVVDISEILEDCEFY</sequence>
<evidence type="ECO:0000256" key="5">
    <source>
        <dbReference type="ARBA" id="ARBA00023004"/>
    </source>
</evidence>
<evidence type="ECO:0000256" key="4">
    <source>
        <dbReference type="ARBA" id="ARBA00023002"/>
    </source>
</evidence>
<evidence type="ECO:0000313" key="7">
    <source>
        <dbReference type="EMBL" id="QEE15298.2"/>
    </source>
</evidence>
<organism evidence="7 8">
    <name type="scientific">Promethearchaeum syntrophicum</name>
    <dbReference type="NCBI Taxonomy" id="2594042"/>
    <lineage>
        <taxon>Archaea</taxon>
        <taxon>Promethearchaeati</taxon>
        <taxon>Promethearchaeota</taxon>
        <taxon>Promethearchaeia</taxon>
        <taxon>Promethearchaeales</taxon>
        <taxon>Promethearchaeaceae</taxon>
        <taxon>Promethearchaeum</taxon>
    </lineage>
</organism>
<dbReference type="InterPro" id="IPR004017">
    <property type="entry name" value="Cys_rich_dom"/>
</dbReference>
<keyword evidence="6" id="KW-0411">Iron-sulfur</keyword>
<dbReference type="AlphaFoldDB" id="A0A5B9D7U1"/>
<keyword evidence="3" id="KW-0479">Metal-binding</keyword>
<accession>A0A5B9D7U1</accession>
<dbReference type="GO" id="GO:0005886">
    <property type="term" value="C:plasma membrane"/>
    <property type="evidence" value="ECO:0007669"/>
    <property type="project" value="TreeGrafter"/>
</dbReference>
<name>A0A5B9D7U1_9ARCH</name>
<evidence type="ECO:0000313" key="8">
    <source>
        <dbReference type="Proteomes" id="UP000321408"/>
    </source>
</evidence>
<evidence type="ECO:0000256" key="3">
    <source>
        <dbReference type="ARBA" id="ARBA00022723"/>
    </source>
</evidence>
<dbReference type="InterPro" id="IPR009051">
    <property type="entry name" value="Helical_ferredxn"/>
</dbReference>
<evidence type="ECO:0000256" key="1">
    <source>
        <dbReference type="ARBA" id="ARBA00007097"/>
    </source>
</evidence>
<dbReference type="InterPro" id="IPR017900">
    <property type="entry name" value="4Fe4S_Fe_S_CS"/>
</dbReference>
<evidence type="ECO:0000256" key="6">
    <source>
        <dbReference type="ARBA" id="ARBA00023014"/>
    </source>
</evidence>